<dbReference type="GO" id="GO:0005634">
    <property type="term" value="C:nucleus"/>
    <property type="evidence" value="ECO:0007669"/>
    <property type="project" value="TreeGrafter"/>
</dbReference>
<comment type="caution">
    <text evidence="2">The sequence shown here is derived from an EMBL/GenBank/DDBJ whole genome shotgun (WGS) entry which is preliminary data.</text>
</comment>
<evidence type="ECO:0000313" key="3">
    <source>
        <dbReference type="Proteomes" id="UP001175000"/>
    </source>
</evidence>
<gene>
    <name evidence="2" type="ORF">B0T14DRAFT_532953</name>
</gene>
<dbReference type="PANTHER" id="PTHR12197:SF294">
    <property type="entry name" value="POTENTIAL PROTEIN LYSINE METHYLTRANSFERASE SET6"/>
    <property type="match status" value="1"/>
</dbReference>
<protein>
    <recommendedName>
        <fullName evidence="1">SET domain-containing protein</fullName>
    </recommendedName>
</protein>
<dbReference type="Gene3D" id="2.170.270.10">
    <property type="entry name" value="SET domain"/>
    <property type="match status" value="1"/>
</dbReference>
<dbReference type="SMART" id="SM00317">
    <property type="entry name" value="SET"/>
    <property type="match status" value="1"/>
</dbReference>
<reference evidence="2" key="1">
    <citation type="submission" date="2023-06" db="EMBL/GenBank/DDBJ databases">
        <title>Genome-scale phylogeny and comparative genomics of the fungal order Sordariales.</title>
        <authorList>
            <consortium name="Lawrence Berkeley National Laboratory"/>
            <person name="Hensen N."/>
            <person name="Bonometti L."/>
            <person name="Westerberg I."/>
            <person name="Brannstrom I.O."/>
            <person name="Guillou S."/>
            <person name="Cros-Aarteil S."/>
            <person name="Calhoun S."/>
            <person name="Haridas S."/>
            <person name="Kuo A."/>
            <person name="Mondo S."/>
            <person name="Pangilinan J."/>
            <person name="Riley R."/>
            <person name="Labutti K."/>
            <person name="Andreopoulos B."/>
            <person name="Lipzen A."/>
            <person name="Chen C."/>
            <person name="Yanf M."/>
            <person name="Daum C."/>
            <person name="Ng V."/>
            <person name="Clum A."/>
            <person name="Steindorff A."/>
            <person name="Ohm R."/>
            <person name="Martin F."/>
            <person name="Silar P."/>
            <person name="Natvig D."/>
            <person name="Lalanne C."/>
            <person name="Gautier V."/>
            <person name="Ament-Velasquez S.L."/>
            <person name="Kruys A."/>
            <person name="Hutchinson M.I."/>
            <person name="Powell A.J."/>
            <person name="Barry K."/>
            <person name="Miller A.N."/>
            <person name="Grigoriev I.V."/>
            <person name="Debuchy R."/>
            <person name="Gladieux P."/>
            <person name="Thoren M.H."/>
            <person name="Johannesson H."/>
        </authorList>
    </citation>
    <scope>NUCLEOTIDE SEQUENCE</scope>
    <source>
        <strain evidence="2">CBS 606.72</strain>
    </source>
</reference>
<dbReference type="SUPFAM" id="SSF82199">
    <property type="entry name" value="SET domain"/>
    <property type="match status" value="1"/>
</dbReference>
<dbReference type="Proteomes" id="UP001175000">
    <property type="component" value="Unassembled WGS sequence"/>
</dbReference>
<dbReference type="Pfam" id="PF00856">
    <property type="entry name" value="SET"/>
    <property type="match status" value="1"/>
</dbReference>
<dbReference type="AlphaFoldDB" id="A0AA39XG51"/>
<dbReference type="InterPro" id="IPR046341">
    <property type="entry name" value="SET_dom_sf"/>
</dbReference>
<proteinExistence type="predicted"/>
<accession>A0AA39XG51</accession>
<dbReference type="EMBL" id="JAULSU010000001">
    <property type="protein sequence ID" value="KAK0632520.1"/>
    <property type="molecule type" value="Genomic_DNA"/>
</dbReference>
<evidence type="ECO:0000259" key="1">
    <source>
        <dbReference type="PROSITE" id="PS50280"/>
    </source>
</evidence>
<dbReference type="InterPro" id="IPR050869">
    <property type="entry name" value="H3K4_H4K5_MeTrfase"/>
</dbReference>
<dbReference type="PROSITE" id="PS50280">
    <property type="entry name" value="SET"/>
    <property type="match status" value="1"/>
</dbReference>
<name>A0AA39XG51_9PEZI</name>
<dbReference type="PANTHER" id="PTHR12197">
    <property type="entry name" value="HISTONE-LYSINE N-METHYLTRANSFERASE SMYD"/>
    <property type="match status" value="1"/>
</dbReference>
<sequence>MANTQPETDIPDIGFDASKQGKLPQRALSNAPKNEPAVRIGFVSAAVGYGLFAARDFKKDEFIFHEAPILSALFHEADSENLALMRGQLTAYRNAVAENSDELVTAYPVLAASHGVTPASFDKADGVLRGSTIGKFLVHGRYAGSTITKEEYEAFRAKIQVADSPSEHDCRLASRNFLRHYAFDARKDSQGGLPGKSKPIATQPHNACIYLLGSLVNHCCTPKISRRPKSTEELQLPDGPNCSWRIGPQGLAKFVLKKHICVQARRDIKEGEQLTWDYGKQDLGFVCECSTCRPPTSPHCKVM</sequence>
<keyword evidence="3" id="KW-1185">Reference proteome</keyword>
<dbReference type="InterPro" id="IPR001214">
    <property type="entry name" value="SET_dom"/>
</dbReference>
<evidence type="ECO:0000313" key="2">
    <source>
        <dbReference type="EMBL" id="KAK0632520.1"/>
    </source>
</evidence>
<feature type="domain" description="SET" evidence="1">
    <location>
        <begin position="36"/>
        <end position="279"/>
    </location>
</feature>
<organism evidence="2 3">
    <name type="scientific">Immersiella caudata</name>
    <dbReference type="NCBI Taxonomy" id="314043"/>
    <lineage>
        <taxon>Eukaryota</taxon>
        <taxon>Fungi</taxon>
        <taxon>Dikarya</taxon>
        <taxon>Ascomycota</taxon>
        <taxon>Pezizomycotina</taxon>
        <taxon>Sordariomycetes</taxon>
        <taxon>Sordariomycetidae</taxon>
        <taxon>Sordariales</taxon>
        <taxon>Lasiosphaeriaceae</taxon>
        <taxon>Immersiella</taxon>
    </lineage>
</organism>